<reference evidence="1 2" key="1">
    <citation type="submission" date="2024-07" db="EMBL/GenBank/DDBJ databases">
        <title>Chromosome-level genome assembly of the water stick insect Ranatra chinensis (Heteroptera: Nepidae).</title>
        <authorList>
            <person name="Liu X."/>
        </authorList>
    </citation>
    <scope>NUCLEOTIDE SEQUENCE [LARGE SCALE GENOMIC DNA]</scope>
    <source>
        <strain evidence="1">Cailab_2021Rc</strain>
        <tissue evidence="1">Muscle</tissue>
    </source>
</reference>
<proteinExistence type="predicted"/>
<name>A0ABD0YDF5_9HEMI</name>
<dbReference type="InterPro" id="IPR036397">
    <property type="entry name" value="RNaseH_sf"/>
</dbReference>
<keyword evidence="2" id="KW-1185">Reference proteome</keyword>
<dbReference type="EMBL" id="JBFDAA010000018">
    <property type="protein sequence ID" value="KAL1116293.1"/>
    <property type="molecule type" value="Genomic_DNA"/>
</dbReference>
<dbReference type="Proteomes" id="UP001558652">
    <property type="component" value="Unassembled WGS sequence"/>
</dbReference>
<dbReference type="Gene3D" id="3.30.420.10">
    <property type="entry name" value="Ribonuclease H-like superfamily/Ribonuclease H"/>
    <property type="match status" value="1"/>
</dbReference>
<comment type="caution">
    <text evidence="1">The sequence shown here is derived from an EMBL/GenBank/DDBJ whole genome shotgun (WGS) entry which is preliminary data.</text>
</comment>
<evidence type="ECO:0000313" key="2">
    <source>
        <dbReference type="Proteomes" id="UP001558652"/>
    </source>
</evidence>
<evidence type="ECO:0000313" key="1">
    <source>
        <dbReference type="EMBL" id="KAL1116293.1"/>
    </source>
</evidence>
<protein>
    <submittedName>
        <fullName evidence="1">Uncharacterized protein</fullName>
    </submittedName>
</protein>
<gene>
    <name evidence="1" type="ORF">AAG570_005788</name>
</gene>
<accession>A0ABD0YDF5</accession>
<dbReference type="AlphaFoldDB" id="A0ABD0YDF5"/>
<organism evidence="1 2">
    <name type="scientific">Ranatra chinensis</name>
    <dbReference type="NCBI Taxonomy" id="642074"/>
    <lineage>
        <taxon>Eukaryota</taxon>
        <taxon>Metazoa</taxon>
        <taxon>Ecdysozoa</taxon>
        <taxon>Arthropoda</taxon>
        <taxon>Hexapoda</taxon>
        <taxon>Insecta</taxon>
        <taxon>Pterygota</taxon>
        <taxon>Neoptera</taxon>
        <taxon>Paraneoptera</taxon>
        <taxon>Hemiptera</taxon>
        <taxon>Heteroptera</taxon>
        <taxon>Panheteroptera</taxon>
        <taxon>Nepomorpha</taxon>
        <taxon>Nepidae</taxon>
        <taxon>Ranatrinae</taxon>
        <taxon>Ranatra</taxon>
    </lineage>
</organism>
<sequence length="166" mass="19243">MASERRNMFYQNNKQEMTEIVQNPSYYPLCTLRPLMTRIDLHPRCHPSKPPPFPHCCASRIVTAAKQYSLQSPFLTYCSHSYAAIDTIPLPIVSYSRAYAALDPVLLSTLHIAPFIWKRFFNDDEVKEAVEKWLSQVKRSVFDEGIEKLVPRLMKCIEVEGDYVDK</sequence>